<evidence type="ECO:0000313" key="2">
    <source>
        <dbReference type="Proteomes" id="UP001500426"/>
    </source>
</evidence>
<gene>
    <name evidence="1" type="ORF">GCM10022388_19860</name>
</gene>
<keyword evidence="2" id="KW-1185">Reference proteome</keyword>
<organism evidence="1 2">
    <name type="scientific">Flavobacterium chungnamense</name>
    <dbReference type="NCBI Taxonomy" id="706182"/>
    <lineage>
        <taxon>Bacteria</taxon>
        <taxon>Pseudomonadati</taxon>
        <taxon>Bacteroidota</taxon>
        <taxon>Flavobacteriia</taxon>
        <taxon>Flavobacteriales</taxon>
        <taxon>Flavobacteriaceae</taxon>
        <taxon>Flavobacterium</taxon>
    </lineage>
</organism>
<dbReference type="Proteomes" id="UP001500426">
    <property type="component" value="Unassembled WGS sequence"/>
</dbReference>
<accession>A0ABP7UUP4</accession>
<proteinExistence type="predicted"/>
<sequence>MNCSAIIECSKRSQDIEHKAKLIEFLEKFSIEVLEYCDIDKTSEMYAWNGTDWINNIKQNNPIITDDILDWFENILNDEFRNYASEKFSIINNFIYELCGVYWHLEIEDNDDGFIEFHTNGPSTDKDWIMGFMP</sequence>
<name>A0ABP7UUP4_9FLAO</name>
<evidence type="ECO:0000313" key="1">
    <source>
        <dbReference type="EMBL" id="GAA4053443.1"/>
    </source>
</evidence>
<dbReference type="EMBL" id="BAABCS010000018">
    <property type="protein sequence ID" value="GAA4053443.1"/>
    <property type="molecule type" value="Genomic_DNA"/>
</dbReference>
<comment type="caution">
    <text evidence="1">The sequence shown here is derived from an EMBL/GenBank/DDBJ whole genome shotgun (WGS) entry which is preliminary data.</text>
</comment>
<dbReference type="RefSeq" id="WP_345094111.1">
    <property type="nucleotide sequence ID" value="NZ_BAABCS010000018.1"/>
</dbReference>
<protein>
    <submittedName>
        <fullName evidence="1">Uncharacterized protein</fullName>
    </submittedName>
</protein>
<reference evidence="2" key="1">
    <citation type="journal article" date="2019" name="Int. J. Syst. Evol. Microbiol.">
        <title>The Global Catalogue of Microorganisms (GCM) 10K type strain sequencing project: providing services to taxonomists for standard genome sequencing and annotation.</title>
        <authorList>
            <consortium name="The Broad Institute Genomics Platform"/>
            <consortium name="The Broad Institute Genome Sequencing Center for Infectious Disease"/>
            <person name="Wu L."/>
            <person name="Ma J."/>
        </authorList>
    </citation>
    <scope>NUCLEOTIDE SEQUENCE [LARGE SCALE GENOMIC DNA]</scope>
    <source>
        <strain evidence="2">JCM 17068</strain>
    </source>
</reference>